<dbReference type="Proteomes" id="UP000267096">
    <property type="component" value="Unassembled WGS sequence"/>
</dbReference>
<proteinExistence type="predicted"/>
<dbReference type="WBParaSite" id="ASIM_0002033301-mRNA-1">
    <property type="protein sequence ID" value="ASIM_0002033301-mRNA-1"/>
    <property type="gene ID" value="ASIM_0002033301"/>
</dbReference>
<evidence type="ECO:0000313" key="3">
    <source>
        <dbReference type="WBParaSite" id="ASIM_0002033301-mRNA-1"/>
    </source>
</evidence>
<reference evidence="1 2" key="2">
    <citation type="submission" date="2018-11" db="EMBL/GenBank/DDBJ databases">
        <authorList>
            <consortium name="Pathogen Informatics"/>
        </authorList>
    </citation>
    <scope>NUCLEOTIDE SEQUENCE [LARGE SCALE GENOMIC DNA]</scope>
</reference>
<reference evidence="3" key="1">
    <citation type="submission" date="2017-02" db="UniProtKB">
        <authorList>
            <consortium name="WormBaseParasite"/>
        </authorList>
    </citation>
    <scope>IDENTIFICATION</scope>
</reference>
<gene>
    <name evidence="1" type="ORF">ASIM_LOCUS19719</name>
</gene>
<keyword evidence="2" id="KW-1185">Reference proteome</keyword>
<sequence length="62" mass="7144">MDDEPELDEDDIDALCVIEQVEEGSQQRYLLRGLSLIELNQSQIIDFVRIIGKKVPFCRGYS</sequence>
<accession>A0A0M3KH68</accession>
<evidence type="ECO:0000313" key="2">
    <source>
        <dbReference type="Proteomes" id="UP000267096"/>
    </source>
</evidence>
<organism evidence="3">
    <name type="scientific">Anisakis simplex</name>
    <name type="common">Herring worm</name>
    <dbReference type="NCBI Taxonomy" id="6269"/>
    <lineage>
        <taxon>Eukaryota</taxon>
        <taxon>Metazoa</taxon>
        <taxon>Ecdysozoa</taxon>
        <taxon>Nematoda</taxon>
        <taxon>Chromadorea</taxon>
        <taxon>Rhabditida</taxon>
        <taxon>Spirurina</taxon>
        <taxon>Ascaridomorpha</taxon>
        <taxon>Ascaridoidea</taxon>
        <taxon>Anisakidae</taxon>
        <taxon>Anisakis</taxon>
        <taxon>Anisakis simplex complex</taxon>
    </lineage>
</organism>
<protein>
    <submittedName>
        <fullName evidence="3">Transposase</fullName>
    </submittedName>
</protein>
<evidence type="ECO:0000313" key="1">
    <source>
        <dbReference type="EMBL" id="VDK71575.1"/>
    </source>
</evidence>
<dbReference type="OrthoDB" id="10539431at2759"/>
<dbReference type="AlphaFoldDB" id="A0A0M3KH68"/>
<dbReference type="EMBL" id="UYRR01037809">
    <property type="protein sequence ID" value="VDK71575.1"/>
    <property type="molecule type" value="Genomic_DNA"/>
</dbReference>
<name>A0A0M3KH68_ANISI</name>